<name>A0ABW7UZY8_9ACTN</name>
<keyword evidence="3" id="KW-1185">Reference proteome</keyword>
<evidence type="ECO:0000313" key="3">
    <source>
        <dbReference type="Proteomes" id="UP001611548"/>
    </source>
</evidence>
<feature type="signal peptide" evidence="1">
    <location>
        <begin position="1"/>
        <end position="24"/>
    </location>
</feature>
<keyword evidence="1" id="KW-0732">Signal</keyword>
<reference evidence="2 3" key="1">
    <citation type="submission" date="2024-10" db="EMBL/GenBank/DDBJ databases">
        <title>The Natural Products Discovery Center: Release of the First 8490 Sequenced Strains for Exploring Actinobacteria Biosynthetic Diversity.</title>
        <authorList>
            <person name="Kalkreuter E."/>
            <person name="Kautsar S.A."/>
            <person name="Yang D."/>
            <person name="Bader C.D."/>
            <person name="Teijaro C.N."/>
            <person name="Fluegel L."/>
            <person name="Davis C.M."/>
            <person name="Simpson J.R."/>
            <person name="Lauterbach L."/>
            <person name="Steele A.D."/>
            <person name="Gui C."/>
            <person name="Meng S."/>
            <person name="Li G."/>
            <person name="Viehrig K."/>
            <person name="Ye F."/>
            <person name="Su P."/>
            <person name="Kiefer A.F."/>
            <person name="Nichols A."/>
            <person name="Cepeda A.J."/>
            <person name="Yan W."/>
            <person name="Fan B."/>
            <person name="Jiang Y."/>
            <person name="Adhikari A."/>
            <person name="Zheng C.-J."/>
            <person name="Schuster L."/>
            <person name="Cowan T.M."/>
            <person name="Smanski M.J."/>
            <person name="Chevrette M.G."/>
            <person name="De Carvalho L.P.S."/>
            <person name="Shen B."/>
        </authorList>
    </citation>
    <scope>NUCLEOTIDE SEQUENCE [LARGE SCALE GENOMIC DNA]</scope>
    <source>
        <strain evidence="2 3">NPDC020327</strain>
    </source>
</reference>
<dbReference type="EMBL" id="JBIRWE010000012">
    <property type="protein sequence ID" value="MFI1966899.1"/>
    <property type="molecule type" value="Genomic_DNA"/>
</dbReference>
<evidence type="ECO:0000313" key="2">
    <source>
        <dbReference type="EMBL" id="MFI1966899.1"/>
    </source>
</evidence>
<protein>
    <submittedName>
        <fullName evidence="2">ScyD/ScyE family protein</fullName>
    </submittedName>
</protein>
<evidence type="ECO:0000256" key="1">
    <source>
        <dbReference type="SAM" id="SignalP"/>
    </source>
</evidence>
<dbReference type="InterPro" id="IPR011042">
    <property type="entry name" value="6-blade_b-propeller_TolB-like"/>
</dbReference>
<dbReference type="Proteomes" id="UP001611548">
    <property type="component" value="Unassembled WGS sequence"/>
</dbReference>
<dbReference type="SUPFAM" id="SSF63829">
    <property type="entry name" value="Calcium-dependent phosphotriesterase"/>
    <property type="match status" value="2"/>
</dbReference>
<dbReference type="NCBIfam" id="NF033206">
    <property type="entry name" value="ScyE_fam"/>
    <property type="match status" value="1"/>
</dbReference>
<dbReference type="InterPro" id="IPR048031">
    <property type="entry name" value="ScyD/ScyE-like"/>
</dbReference>
<dbReference type="Gene3D" id="2.120.10.30">
    <property type="entry name" value="TolB, C-terminal domain"/>
    <property type="match status" value="1"/>
</dbReference>
<accession>A0ABW7UZY8</accession>
<comment type="caution">
    <text evidence="2">The sequence shown here is derived from an EMBL/GenBank/DDBJ whole genome shotgun (WGS) entry which is preliminary data.</text>
</comment>
<feature type="chain" id="PRO_5046716744" evidence="1">
    <location>
        <begin position="25"/>
        <end position="360"/>
    </location>
</feature>
<sequence length="360" mass="37503">MRRRQRSLTALVLAILPTTVGATAAPGPPPTTTIQVVRDDLRGPRHLVWDPHADRLLVAEAGLGGTGPCVPEPGGDLAMCYGPTGAVLAYEPATGTAHRIATGLPSTVNDIGIVRGIQDLAVRHGRIAAIFGLAGSPASRQGFGPAGRPFGQLVTLRPDGTVRPRVDLAAFEAAHNPDGDLINANPYALHSDRDGTTIADSGANAVLAVARDGTVRLLAALPGPGAAESVPTSVVRGRDGALYVGELTGQPYTVGAARVWRLAPYEEPTVHATGFTNIIDLAVDRQGRLLVLEIAEQGFGSEDPVGRLVRIELDGSHTVLARDGLQHPAGVESTPNGDIYVTNHSTDLAGNGQLLRIRSR</sequence>
<proteinExistence type="predicted"/>
<organism evidence="2 3">
    <name type="scientific">Streptomyces pathocidini</name>
    <dbReference type="NCBI Taxonomy" id="1650571"/>
    <lineage>
        <taxon>Bacteria</taxon>
        <taxon>Bacillati</taxon>
        <taxon>Actinomycetota</taxon>
        <taxon>Actinomycetes</taxon>
        <taxon>Kitasatosporales</taxon>
        <taxon>Streptomycetaceae</taxon>
        <taxon>Streptomyces</taxon>
    </lineage>
</organism>
<dbReference type="RefSeq" id="WP_157859283.1">
    <property type="nucleotide sequence ID" value="NZ_JBIRWE010000012.1"/>
</dbReference>
<gene>
    <name evidence="2" type="ORF">ACH429_22770</name>
</gene>